<accession>A0A0E0LMI8</accession>
<dbReference type="Gene3D" id="3.10.20.90">
    <property type="entry name" value="Phosphatidylinositol 3-kinase Catalytic Subunit, Chain A, domain 1"/>
    <property type="match status" value="1"/>
</dbReference>
<organism evidence="2">
    <name type="scientific">Oryza punctata</name>
    <name type="common">Red rice</name>
    <dbReference type="NCBI Taxonomy" id="4537"/>
    <lineage>
        <taxon>Eukaryota</taxon>
        <taxon>Viridiplantae</taxon>
        <taxon>Streptophyta</taxon>
        <taxon>Embryophyta</taxon>
        <taxon>Tracheophyta</taxon>
        <taxon>Spermatophyta</taxon>
        <taxon>Magnoliopsida</taxon>
        <taxon>Liliopsida</taxon>
        <taxon>Poales</taxon>
        <taxon>Poaceae</taxon>
        <taxon>BOP clade</taxon>
        <taxon>Oryzoideae</taxon>
        <taxon>Oryzeae</taxon>
        <taxon>Oryzinae</taxon>
        <taxon>Oryza</taxon>
    </lineage>
</organism>
<reference evidence="2" key="1">
    <citation type="submission" date="2015-04" db="UniProtKB">
        <authorList>
            <consortium name="EnsemblPlants"/>
        </authorList>
    </citation>
    <scope>IDENTIFICATION</scope>
</reference>
<protein>
    <recommendedName>
        <fullName evidence="4">Rad60/SUMO-like domain-containing protein</fullName>
    </recommendedName>
</protein>
<evidence type="ECO:0000313" key="3">
    <source>
        <dbReference type="Proteomes" id="UP000026962"/>
    </source>
</evidence>
<keyword evidence="3" id="KW-1185">Reference proteome</keyword>
<evidence type="ECO:0008006" key="4">
    <source>
        <dbReference type="Google" id="ProtNLM"/>
    </source>
</evidence>
<dbReference type="HOGENOM" id="CLU_1963178_0_0_1"/>
<proteinExistence type="predicted"/>
<dbReference type="AlphaFoldDB" id="A0A0E0LMI8"/>
<dbReference type="PANTHER" id="PTHR10562">
    <property type="entry name" value="SMALL UBIQUITIN-RELATED MODIFIER"/>
    <property type="match status" value="1"/>
</dbReference>
<feature type="region of interest" description="Disordered" evidence="1">
    <location>
        <begin position="1"/>
        <end position="28"/>
    </location>
</feature>
<feature type="compositionally biased region" description="Basic and acidic residues" evidence="1">
    <location>
        <begin position="1"/>
        <end position="20"/>
    </location>
</feature>
<reference evidence="2" key="2">
    <citation type="submission" date="2018-05" db="EMBL/GenBank/DDBJ databases">
        <title>OpunRS2 (Oryza punctata Reference Sequence Version 2).</title>
        <authorList>
            <person name="Zhang J."/>
            <person name="Kudrna D."/>
            <person name="Lee S."/>
            <person name="Talag J."/>
            <person name="Welchert J."/>
            <person name="Wing R.A."/>
        </authorList>
    </citation>
    <scope>NUCLEOTIDE SEQUENCE [LARGE SCALE GENOMIC DNA]</scope>
</reference>
<evidence type="ECO:0000256" key="1">
    <source>
        <dbReference type="SAM" id="MobiDB-lite"/>
    </source>
</evidence>
<sequence length="128" mass="14683">MVRTANYEHAKQVKGEKTPADYEMEDGDQISLSPVTKATDDDDEYSFFSASKRSMFVTVTVRLQACVEKNIEHTHTLRRTDELQGLMDLCSSIVLPSKCKRRWLYNKCLFFFDGDPVHGTQTPDDLKI</sequence>
<dbReference type="Proteomes" id="UP000026962">
    <property type="component" value="Chromosome 7"/>
</dbReference>
<evidence type="ECO:0000313" key="2">
    <source>
        <dbReference type="EnsemblPlants" id="OPUNC07G18520.1"/>
    </source>
</evidence>
<name>A0A0E0LMI8_ORYPU</name>
<dbReference type="Gramene" id="OPUNC07G18520.1">
    <property type="protein sequence ID" value="OPUNC07G18520.1"/>
    <property type="gene ID" value="OPUNC07G18520"/>
</dbReference>
<dbReference type="STRING" id="4537.A0A0E0LMI8"/>
<dbReference type="InterPro" id="IPR029071">
    <property type="entry name" value="Ubiquitin-like_domsf"/>
</dbReference>
<dbReference type="EnsemblPlants" id="OPUNC07G18520.1">
    <property type="protein sequence ID" value="OPUNC07G18520.1"/>
    <property type="gene ID" value="OPUNC07G18520"/>
</dbReference>
<dbReference type="SUPFAM" id="SSF54236">
    <property type="entry name" value="Ubiquitin-like"/>
    <property type="match status" value="1"/>
</dbReference>